<reference evidence="2" key="1">
    <citation type="journal article" date="2020" name="Nat. Commun.">
        <title>Large-scale genome sequencing of mycorrhizal fungi provides insights into the early evolution of symbiotic traits.</title>
        <authorList>
            <person name="Miyauchi S."/>
            <person name="Kiss E."/>
            <person name="Kuo A."/>
            <person name="Drula E."/>
            <person name="Kohler A."/>
            <person name="Sanchez-Garcia M."/>
            <person name="Morin E."/>
            <person name="Andreopoulos B."/>
            <person name="Barry K.W."/>
            <person name="Bonito G."/>
            <person name="Buee M."/>
            <person name="Carver A."/>
            <person name="Chen C."/>
            <person name="Cichocki N."/>
            <person name="Clum A."/>
            <person name="Culley D."/>
            <person name="Crous P.W."/>
            <person name="Fauchery L."/>
            <person name="Girlanda M."/>
            <person name="Hayes R.D."/>
            <person name="Keri Z."/>
            <person name="LaButti K."/>
            <person name="Lipzen A."/>
            <person name="Lombard V."/>
            <person name="Magnuson J."/>
            <person name="Maillard F."/>
            <person name="Murat C."/>
            <person name="Nolan M."/>
            <person name="Ohm R.A."/>
            <person name="Pangilinan J."/>
            <person name="Pereira M.F."/>
            <person name="Perotto S."/>
            <person name="Peter M."/>
            <person name="Pfister S."/>
            <person name="Riley R."/>
            <person name="Sitrit Y."/>
            <person name="Stielow J.B."/>
            <person name="Szollosi G."/>
            <person name="Zifcakova L."/>
            <person name="Stursova M."/>
            <person name="Spatafora J.W."/>
            <person name="Tedersoo L."/>
            <person name="Vaario L.M."/>
            <person name="Yamada A."/>
            <person name="Yan M."/>
            <person name="Wang P."/>
            <person name="Xu J."/>
            <person name="Bruns T."/>
            <person name="Baldrian P."/>
            <person name="Vilgalys R."/>
            <person name="Dunand C."/>
            <person name="Henrissat B."/>
            <person name="Grigoriev I.V."/>
            <person name="Hibbett D."/>
            <person name="Nagy L.G."/>
            <person name="Martin F.M."/>
        </authorList>
    </citation>
    <scope>NUCLEOTIDE SEQUENCE</scope>
    <source>
        <strain evidence="2">UP504</strain>
    </source>
</reference>
<comment type="caution">
    <text evidence="2">The sequence shown here is derived from an EMBL/GenBank/DDBJ whole genome shotgun (WGS) entry which is preliminary data.</text>
</comment>
<proteinExistence type="predicted"/>
<evidence type="ECO:0000313" key="3">
    <source>
        <dbReference type="Proteomes" id="UP000886523"/>
    </source>
</evidence>
<accession>A0A9P6AMC0</accession>
<sequence length="239" mass="27276">MMRIWFCCRSSVVVSEPFDFIAEPQALVELFAAFAFADRRSLGFYPTMRETEEIPHSANHILIWCRTISRTRTRVFEPIEVKDGGKETGGPVVLKDIWIDHDRMREGDILAQLYNDMNGEDQRLAKKHFLTPICHGDVLVAPDTADDTRDIMRRLKMTEHGIFELPRKDLMVPKREDPSGSQGLRAVTRLHIPHLNLSCPSKTHHRIVFEEKGVTIDLVPGICDVMRAPAHIVTALQLL</sequence>
<keyword evidence="3" id="KW-1185">Reference proteome</keyword>
<dbReference type="Pfam" id="PF17667">
    <property type="entry name" value="Pkinase_fungal"/>
    <property type="match status" value="1"/>
</dbReference>
<feature type="domain" description="Fungal-type protein kinase" evidence="1">
    <location>
        <begin position="1"/>
        <end position="237"/>
    </location>
</feature>
<protein>
    <recommendedName>
        <fullName evidence="1">Fungal-type protein kinase domain-containing protein</fullName>
    </recommendedName>
</protein>
<gene>
    <name evidence="2" type="ORF">BS47DRAFT_266470</name>
</gene>
<evidence type="ECO:0000259" key="1">
    <source>
        <dbReference type="Pfam" id="PF17667"/>
    </source>
</evidence>
<dbReference type="InterPro" id="IPR040976">
    <property type="entry name" value="Pkinase_fungal"/>
</dbReference>
<name>A0A9P6AMC0_9AGAM</name>
<dbReference type="Proteomes" id="UP000886523">
    <property type="component" value="Unassembled WGS sequence"/>
</dbReference>
<dbReference type="AlphaFoldDB" id="A0A9P6AMC0"/>
<evidence type="ECO:0000313" key="2">
    <source>
        <dbReference type="EMBL" id="KAF9507930.1"/>
    </source>
</evidence>
<organism evidence="2 3">
    <name type="scientific">Hydnum rufescens UP504</name>
    <dbReference type="NCBI Taxonomy" id="1448309"/>
    <lineage>
        <taxon>Eukaryota</taxon>
        <taxon>Fungi</taxon>
        <taxon>Dikarya</taxon>
        <taxon>Basidiomycota</taxon>
        <taxon>Agaricomycotina</taxon>
        <taxon>Agaricomycetes</taxon>
        <taxon>Cantharellales</taxon>
        <taxon>Hydnaceae</taxon>
        <taxon>Hydnum</taxon>
    </lineage>
</organism>
<dbReference type="EMBL" id="MU129069">
    <property type="protein sequence ID" value="KAF9507930.1"/>
    <property type="molecule type" value="Genomic_DNA"/>
</dbReference>
<dbReference type="OrthoDB" id="3260094at2759"/>